<dbReference type="Proteomes" id="UP000242791">
    <property type="component" value="Unassembled WGS sequence"/>
</dbReference>
<protein>
    <submittedName>
        <fullName evidence="1">Uncharacterized protein</fullName>
    </submittedName>
</protein>
<dbReference type="VEuPathDB" id="FungiDB:ACJ73_02611"/>
<comment type="caution">
    <text evidence="1">The sequence shown here is derived from an EMBL/GenBank/DDBJ whole genome shotgun (WGS) entry which is preliminary data.</text>
</comment>
<evidence type="ECO:0000313" key="1">
    <source>
        <dbReference type="EMBL" id="OJD26012.1"/>
    </source>
</evidence>
<accession>A0A1J9RDD7</accession>
<sequence length="210" mass="23206">MPQGKLTIETALDQLREFSKLTHHRGSLRKSQAKRAREAFKLLAAGRPSNLTDAKQNYLEFLQRTNKVAGDVGIMLCAAGLGSAAIVNARESIRVYLPHRLKEILETTETSVLKDIAKSYAKDSITPQAPAAQENRLLGSSEDPSPTTSFTGDVYELTAEDVQMIAARPDQFFGKIRLTETYNPYAPSFITIPVSNELVNQFIIGRPKVI</sequence>
<gene>
    <name evidence="1" type="ORF">ACJ73_02611</name>
</gene>
<reference evidence="1 2" key="1">
    <citation type="submission" date="2015-08" db="EMBL/GenBank/DDBJ databases">
        <title>Emmonsia species relationships and genome sequence.</title>
        <authorList>
            <person name="Cuomo C.A."/>
            <person name="Schwartz I.S."/>
            <person name="Kenyon C."/>
            <person name="De Hoog G.S."/>
            <person name="Govender N.P."/>
            <person name="Botha A."/>
            <person name="Moreno L."/>
            <person name="De Vries M."/>
            <person name="Munoz J.F."/>
            <person name="Stielow J.B."/>
        </authorList>
    </citation>
    <scope>NUCLEOTIDE SEQUENCE [LARGE SCALE GENOMIC DNA]</scope>
    <source>
        <strain evidence="1 2">EI222</strain>
    </source>
</reference>
<proteinExistence type="predicted"/>
<dbReference type="EMBL" id="LGTZ01000285">
    <property type="protein sequence ID" value="OJD26012.1"/>
    <property type="molecule type" value="Genomic_DNA"/>
</dbReference>
<keyword evidence="2" id="KW-1185">Reference proteome</keyword>
<organism evidence="1 2">
    <name type="scientific">Blastomyces percursus</name>
    <dbReference type="NCBI Taxonomy" id="1658174"/>
    <lineage>
        <taxon>Eukaryota</taxon>
        <taxon>Fungi</taxon>
        <taxon>Dikarya</taxon>
        <taxon>Ascomycota</taxon>
        <taxon>Pezizomycotina</taxon>
        <taxon>Eurotiomycetes</taxon>
        <taxon>Eurotiomycetidae</taxon>
        <taxon>Onygenales</taxon>
        <taxon>Ajellomycetaceae</taxon>
        <taxon>Blastomyces</taxon>
    </lineage>
</organism>
<dbReference type="AlphaFoldDB" id="A0A1J9RDD7"/>
<name>A0A1J9RDD7_9EURO</name>
<evidence type="ECO:0000313" key="2">
    <source>
        <dbReference type="Proteomes" id="UP000242791"/>
    </source>
</evidence>
<dbReference type="OrthoDB" id="3520662at2759"/>